<dbReference type="EMBL" id="KE346362">
    <property type="protein sequence ID" value="KJE90941.1"/>
    <property type="molecule type" value="Genomic_DNA"/>
</dbReference>
<protein>
    <submittedName>
        <fullName evidence="10">Uncharacterized protein</fullName>
    </submittedName>
</protein>
<dbReference type="AlphaFoldDB" id="A0A0D2U706"/>
<evidence type="ECO:0000256" key="1">
    <source>
        <dbReference type="ARBA" id="ARBA00004123"/>
    </source>
</evidence>
<dbReference type="Proteomes" id="UP000008743">
    <property type="component" value="Unassembled WGS sequence"/>
</dbReference>
<feature type="domain" description="Inhibitor of growth protein N-terminal histone-binding" evidence="9">
    <location>
        <begin position="2"/>
        <end position="105"/>
    </location>
</feature>
<dbReference type="SMART" id="SM00249">
    <property type="entry name" value="PHD"/>
    <property type="match status" value="1"/>
</dbReference>
<dbReference type="Pfam" id="PF12998">
    <property type="entry name" value="ING"/>
    <property type="match status" value="1"/>
</dbReference>
<feature type="domain" description="Zinc finger PHD-type" evidence="8">
    <location>
        <begin position="249"/>
        <end position="294"/>
    </location>
</feature>
<evidence type="ECO:0000256" key="6">
    <source>
        <dbReference type="ARBA" id="ARBA00023242"/>
    </source>
</evidence>
<evidence type="ECO:0000256" key="5">
    <source>
        <dbReference type="ARBA" id="ARBA00022833"/>
    </source>
</evidence>
<dbReference type="GO" id="GO:0005634">
    <property type="term" value="C:nucleus"/>
    <property type="evidence" value="ECO:0007669"/>
    <property type="project" value="UniProtKB-SubCell"/>
</dbReference>
<evidence type="ECO:0000256" key="7">
    <source>
        <dbReference type="PIRSR" id="PIRSR628651-51"/>
    </source>
</evidence>
<dbReference type="InterPro" id="IPR024610">
    <property type="entry name" value="ING_N_histone-binding"/>
</dbReference>
<evidence type="ECO:0000259" key="8">
    <source>
        <dbReference type="SMART" id="SM00249"/>
    </source>
</evidence>
<evidence type="ECO:0000256" key="2">
    <source>
        <dbReference type="ARBA" id="ARBA00010210"/>
    </source>
</evidence>
<dbReference type="SMART" id="SM01408">
    <property type="entry name" value="ING"/>
    <property type="match status" value="1"/>
</dbReference>
<dbReference type="PANTHER" id="PTHR10333">
    <property type="entry name" value="INHIBITOR OF GROWTH PROTEIN"/>
    <property type="match status" value="1"/>
</dbReference>
<feature type="binding site" evidence="7">
    <location>
        <position position="293"/>
    </location>
    <ligand>
        <name>Zn(2+)</name>
        <dbReference type="ChEBI" id="CHEBI:29105"/>
        <label>2</label>
    </ligand>
</feature>
<dbReference type="Gene3D" id="3.30.40.10">
    <property type="entry name" value="Zinc/RING finger domain, C3HC4 (zinc finger)"/>
    <property type="match status" value="1"/>
</dbReference>
<dbReference type="InterPro" id="IPR013083">
    <property type="entry name" value="Znf_RING/FYVE/PHD"/>
</dbReference>
<evidence type="ECO:0000259" key="9">
    <source>
        <dbReference type="SMART" id="SM01408"/>
    </source>
</evidence>
<feature type="binding site" evidence="7">
    <location>
        <position position="250"/>
    </location>
    <ligand>
        <name>Zn(2+)</name>
        <dbReference type="ChEBI" id="CHEBI:29105"/>
        <label>1</label>
    </ligand>
</feature>
<feature type="binding site" evidence="7">
    <location>
        <position position="252"/>
    </location>
    <ligand>
        <name>Zn(2+)</name>
        <dbReference type="ChEBI" id="CHEBI:29105"/>
        <label>1</label>
    </ligand>
</feature>
<sequence length="306" mass="33900">MYFEDYLETIDGLPSDFQHNVQRIRDIDAKCQTSNEAVKRRELAFYQTGRLGTTRKELLDEQVVALKQEYAQLAGLAQEKLTIANDTYDMVDRHIRRLDAELKKFADDLEADYPGITPELEKRSLLLDSNSTSTMLNMMVNDGNAASSSTMLAIPNSVVASRAASPGAVMFAVPGLPAMAMASSPTPDSIARKARKSNAERKAEQQAAMSVVPQFDLLDELGAALGTMTDATSAPIAVEVAAEVSDERFCHCRQISHGQMIACDDPYCRIEWFHYGCVGLTETPKGKWYCSDCLANRKRRKSQRAE</sequence>
<feature type="binding site" evidence="7">
    <location>
        <position position="263"/>
    </location>
    <ligand>
        <name>Zn(2+)</name>
        <dbReference type="ChEBI" id="CHEBI:29105"/>
        <label>2</label>
    </ligand>
</feature>
<dbReference type="InParanoid" id="A0A0D2U706"/>
<reference evidence="11" key="1">
    <citation type="submission" date="2011-02" db="EMBL/GenBank/DDBJ databases">
        <title>The Genome Sequence of Capsaspora owczarzaki ATCC 30864.</title>
        <authorList>
            <person name="Russ C."/>
            <person name="Cuomo C."/>
            <person name="Burger G."/>
            <person name="Gray M.W."/>
            <person name="Holland P.W.H."/>
            <person name="King N."/>
            <person name="Lang F.B.F."/>
            <person name="Roger A.J."/>
            <person name="Ruiz-Trillo I."/>
            <person name="Young S.K."/>
            <person name="Zeng Q."/>
            <person name="Gargeya S."/>
            <person name="Alvarado L."/>
            <person name="Berlin A."/>
            <person name="Chapman S.B."/>
            <person name="Chen Z."/>
            <person name="Freedman E."/>
            <person name="Gellesch M."/>
            <person name="Goldberg J."/>
            <person name="Griggs A."/>
            <person name="Gujja S."/>
            <person name="Heilman E."/>
            <person name="Heiman D."/>
            <person name="Howarth C."/>
            <person name="Mehta T."/>
            <person name="Neiman D."/>
            <person name="Pearson M."/>
            <person name="Roberts A."/>
            <person name="Saif S."/>
            <person name="Shea T."/>
            <person name="Shenoy N."/>
            <person name="Sisk P."/>
            <person name="Stolte C."/>
            <person name="Sykes S."/>
            <person name="White J."/>
            <person name="Yandava C."/>
            <person name="Haas B."/>
            <person name="Nusbaum C."/>
            <person name="Birren B."/>
        </authorList>
    </citation>
    <scope>NUCLEOTIDE SEQUENCE</scope>
    <source>
        <strain evidence="11">ATCC 30864</strain>
    </source>
</reference>
<dbReference type="Gene3D" id="6.10.140.1740">
    <property type="match status" value="1"/>
</dbReference>
<keyword evidence="11" id="KW-1185">Reference proteome</keyword>
<evidence type="ECO:0000313" key="11">
    <source>
        <dbReference type="Proteomes" id="UP000008743"/>
    </source>
</evidence>
<feature type="binding site" evidence="7">
    <location>
        <position position="277"/>
    </location>
    <ligand>
        <name>Zn(2+)</name>
        <dbReference type="ChEBI" id="CHEBI:29105"/>
        <label>1</label>
    </ligand>
</feature>
<dbReference type="eggNOG" id="KOG1973">
    <property type="taxonomic scope" value="Eukaryota"/>
</dbReference>
<dbReference type="OMA" id="PIYITPQ"/>
<feature type="binding site" evidence="7">
    <location>
        <position position="268"/>
    </location>
    <ligand>
        <name>Zn(2+)</name>
        <dbReference type="ChEBI" id="CHEBI:29105"/>
        <label>2</label>
    </ligand>
</feature>
<evidence type="ECO:0000256" key="3">
    <source>
        <dbReference type="ARBA" id="ARBA00022723"/>
    </source>
</evidence>
<feature type="binding site" evidence="7">
    <location>
        <position position="274"/>
    </location>
    <ligand>
        <name>Zn(2+)</name>
        <dbReference type="ChEBI" id="CHEBI:29105"/>
        <label>1</label>
    </ligand>
</feature>
<name>A0A0D2U706_CAPO3</name>
<dbReference type="InterPro" id="IPR001965">
    <property type="entry name" value="Znf_PHD"/>
</dbReference>
<accession>A0A0D2U706</accession>
<keyword evidence="6" id="KW-0539">Nucleus</keyword>
<dbReference type="SUPFAM" id="SSF57903">
    <property type="entry name" value="FYVE/PHD zinc finger"/>
    <property type="match status" value="1"/>
</dbReference>
<feature type="binding site" evidence="7">
    <location>
        <position position="290"/>
    </location>
    <ligand>
        <name>Zn(2+)</name>
        <dbReference type="ChEBI" id="CHEBI:29105"/>
        <label>2</label>
    </ligand>
</feature>
<dbReference type="GO" id="GO:0008270">
    <property type="term" value="F:zinc ion binding"/>
    <property type="evidence" value="ECO:0007669"/>
    <property type="project" value="UniProtKB-KW"/>
</dbReference>
<keyword evidence="4" id="KW-0863">Zinc-finger</keyword>
<comment type="similarity">
    <text evidence="2">Belongs to the ING family.</text>
</comment>
<dbReference type="CDD" id="cd16859">
    <property type="entry name" value="ING_ING4_5"/>
    <property type="match status" value="1"/>
</dbReference>
<dbReference type="PROSITE" id="PS01359">
    <property type="entry name" value="ZF_PHD_1"/>
    <property type="match status" value="1"/>
</dbReference>
<dbReference type="FunCoup" id="A0A0D2U706">
    <property type="interactions" value="74"/>
</dbReference>
<dbReference type="InterPro" id="IPR019786">
    <property type="entry name" value="Zinc_finger_PHD-type_CS"/>
</dbReference>
<dbReference type="InterPro" id="IPR011011">
    <property type="entry name" value="Znf_FYVE_PHD"/>
</dbReference>
<keyword evidence="3 7" id="KW-0479">Metal-binding</keyword>
<dbReference type="PhylomeDB" id="A0A0D2U706"/>
<dbReference type="OrthoDB" id="5411773at2759"/>
<dbReference type="STRING" id="595528.A0A0D2U706"/>
<dbReference type="CDD" id="cd15587">
    <property type="entry name" value="PHD_Yng1p_like"/>
    <property type="match status" value="1"/>
</dbReference>
<gene>
    <name evidence="10" type="ORF">CAOG_002166</name>
</gene>
<organism evidence="10 11">
    <name type="scientific">Capsaspora owczarzaki (strain ATCC 30864)</name>
    <dbReference type="NCBI Taxonomy" id="595528"/>
    <lineage>
        <taxon>Eukaryota</taxon>
        <taxon>Filasterea</taxon>
        <taxon>Capsaspora</taxon>
    </lineage>
</organism>
<keyword evidence="5 7" id="KW-0862">Zinc</keyword>
<dbReference type="RefSeq" id="XP_004348916.1">
    <property type="nucleotide sequence ID" value="XM_004348866.2"/>
</dbReference>
<evidence type="ECO:0000313" key="10">
    <source>
        <dbReference type="EMBL" id="KJE90941.1"/>
    </source>
</evidence>
<proteinExistence type="inferred from homology"/>
<comment type="subcellular location">
    <subcellularLocation>
        <location evidence="1">Nucleus</location>
    </subcellularLocation>
</comment>
<dbReference type="InterPro" id="IPR028651">
    <property type="entry name" value="ING_fam"/>
</dbReference>
<evidence type="ECO:0000256" key="4">
    <source>
        <dbReference type="ARBA" id="ARBA00022771"/>
    </source>
</evidence>